<dbReference type="NCBIfam" id="TIGR00150">
    <property type="entry name" value="T6A_YjeE"/>
    <property type="match status" value="1"/>
</dbReference>
<comment type="caution">
    <text evidence="11">The sequence shown here is derived from an EMBL/GenBank/DDBJ whole genome shotgun (WGS) entry which is preliminary data.</text>
</comment>
<keyword evidence="9" id="KW-0460">Magnesium</keyword>
<evidence type="ECO:0000313" key="11">
    <source>
        <dbReference type="EMBL" id="OHA93213.1"/>
    </source>
</evidence>
<reference evidence="11 12" key="1">
    <citation type="journal article" date="2016" name="Nat. Commun.">
        <title>Thousands of microbial genomes shed light on interconnected biogeochemical processes in an aquifer system.</title>
        <authorList>
            <person name="Anantharaman K."/>
            <person name="Brown C.T."/>
            <person name="Hug L.A."/>
            <person name="Sharon I."/>
            <person name="Castelle C.J."/>
            <person name="Probst A.J."/>
            <person name="Thomas B.C."/>
            <person name="Singh A."/>
            <person name="Wilkins M.J."/>
            <person name="Karaoz U."/>
            <person name="Brodie E.L."/>
            <person name="Williams K.H."/>
            <person name="Hubbard S.S."/>
            <person name="Banfield J.F."/>
        </authorList>
    </citation>
    <scope>NUCLEOTIDE SEQUENCE [LARGE SCALE GENOMIC DNA]</scope>
</reference>
<evidence type="ECO:0000313" key="12">
    <source>
        <dbReference type="Proteomes" id="UP000179264"/>
    </source>
</evidence>
<evidence type="ECO:0000256" key="10">
    <source>
        <dbReference type="ARBA" id="ARBA00032441"/>
    </source>
</evidence>
<evidence type="ECO:0000256" key="6">
    <source>
        <dbReference type="ARBA" id="ARBA00022723"/>
    </source>
</evidence>
<dbReference type="PANTHER" id="PTHR33540">
    <property type="entry name" value="TRNA THREONYLCARBAMOYLADENOSINE BIOSYNTHESIS PROTEIN TSAE"/>
    <property type="match status" value="1"/>
</dbReference>
<dbReference type="GO" id="GO:0005524">
    <property type="term" value="F:ATP binding"/>
    <property type="evidence" value="ECO:0007669"/>
    <property type="project" value="UniProtKB-KW"/>
</dbReference>
<keyword evidence="6" id="KW-0479">Metal-binding</keyword>
<keyword evidence="8" id="KW-0067">ATP-binding</keyword>
<protein>
    <recommendedName>
        <fullName evidence="3">tRNA threonylcarbamoyladenosine biosynthesis protein TsaE</fullName>
    </recommendedName>
    <alternativeName>
        <fullName evidence="10">t(6)A37 threonylcarbamoyladenosine biosynthesis protein TsaE</fullName>
    </alternativeName>
</protein>
<accession>A0A1G2T7H1</accession>
<dbReference type="GO" id="GO:0046872">
    <property type="term" value="F:metal ion binding"/>
    <property type="evidence" value="ECO:0007669"/>
    <property type="project" value="UniProtKB-KW"/>
</dbReference>
<keyword evidence="7" id="KW-0547">Nucleotide-binding</keyword>
<evidence type="ECO:0000256" key="2">
    <source>
        <dbReference type="ARBA" id="ARBA00007599"/>
    </source>
</evidence>
<dbReference type="PANTHER" id="PTHR33540:SF2">
    <property type="entry name" value="TRNA THREONYLCARBAMOYLADENOSINE BIOSYNTHESIS PROTEIN TSAE"/>
    <property type="match status" value="1"/>
</dbReference>
<evidence type="ECO:0000256" key="7">
    <source>
        <dbReference type="ARBA" id="ARBA00022741"/>
    </source>
</evidence>
<keyword evidence="4" id="KW-0963">Cytoplasm</keyword>
<dbReference type="InterPro" id="IPR003442">
    <property type="entry name" value="T6A_TsaE"/>
</dbReference>
<dbReference type="SUPFAM" id="SSF52540">
    <property type="entry name" value="P-loop containing nucleoside triphosphate hydrolases"/>
    <property type="match status" value="1"/>
</dbReference>
<sequence length="146" mass="16330">MADDFVHSLFSLCPTSGKVSGKAVVVGLYGELGAGKTAFMQCIAKALGVGEKVLSPTFVIMKIYDITKIDDISSKLNFDHLIHVDAYRMDSSDELLHLGWQEIISNPKNLILIEWPERVTDVMPEHTRVNLRVLSDENSREIEILE</sequence>
<organism evidence="11 12">
    <name type="scientific">Candidatus Zambryskibacteria bacterium RIFCSPHIGHO2_02_38_10.5</name>
    <dbReference type="NCBI Taxonomy" id="1802742"/>
    <lineage>
        <taxon>Bacteria</taxon>
        <taxon>Candidatus Zambryskiibacteriota</taxon>
    </lineage>
</organism>
<dbReference type="EMBL" id="MHVL01000025">
    <property type="protein sequence ID" value="OHA93213.1"/>
    <property type="molecule type" value="Genomic_DNA"/>
</dbReference>
<dbReference type="GO" id="GO:0002949">
    <property type="term" value="P:tRNA threonylcarbamoyladenosine modification"/>
    <property type="evidence" value="ECO:0007669"/>
    <property type="project" value="InterPro"/>
</dbReference>
<comment type="subcellular location">
    <subcellularLocation>
        <location evidence="1">Cytoplasm</location>
    </subcellularLocation>
</comment>
<dbReference type="InterPro" id="IPR027417">
    <property type="entry name" value="P-loop_NTPase"/>
</dbReference>
<evidence type="ECO:0000256" key="9">
    <source>
        <dbReference type="ARBA" id="ARBA00022842"/>
    </source>
</evidence>
<evidence type="ECO:0000256" key="5">
    <source>
        <dbReference type="ARBA" id="ARBA00022694"/>
    </source>
</evidence>
<keyword evidence="11" id="KW-0808">Transferase</keyword>
<proteinExistence type="inferred from homology"/>
<name>A0A1G2T7H1_9BACT</name>
<keyword evidence="5" id="KW-0819">tRNA processing</keyword>
<evidence type="ECO:0000256" key="3">
    <source>
        <dbReference type="ARBA" id="ARBA00019010"/>
    </source>
</evidence>
<dbReference type="GO" id="GO:0016740">
    <property type="term" value="F:transferase activity"/>
    <property type="evidence" value="ECO:0007669"/>
    <property type="project" value="UniProtKB-KW"/>
</dbReference>
<dbReference type="GO" id="GO:0005737">
    <property type="term" value="C:cytoplasm"/>
    <property type="evidence" value="ECO:0007669"/>
    <property type="project" value="UniProtKB-SubCell"/>
</dbReference>
<evidence type="ECO:0000256" key="1">
    <source>
        <dbReference type="ARBA" id="ARBA00004496"/>
    </source>
</evidence>
<dbReference type="Proteomes" id="UP000179264">
    <property type="component" value="Unassembled WGS sequence"/>
</dbReference>
<gene>
    <name evidence="11" type="ORF">A2W58_02595</name>
</gene>
<dbReference type="Pfam" id="PF02367">
    <property type="entry name" value="TsaE"/>
    <property type="match status" value="1"/>
</dbReference>
<dbReference type="AlphaFoldDB" id="A0A1G2T7H1"/>
<comment type="similarity">
    <text evidence="2">Belongs to the TsaE family.</text>
</comment>
<evidence type="ECO:0000256" key="8">
    <source>
        <dbReference type="ARBA" id="ARBA00022840"/>
    </source>
</evidence>
<evidence type="ECO:0000256" key="4">
    <source>
        <dbReference type="ARBA" id="ARBA00022490"/>
    </source>
</evidence>
<dbReference type="Gene3D" id="3.40.50.300">
    <property type="entry name" value="P-loop containing nucleotide triphosphate hydrolases"/>
    <property type="match status" value="1"/>
</dbReference>